<dbReference type="UniPathway" id="UPA00299"/>
<comment type="caution">
    <text evidence="19">The sequence shown here is derived from an EMBL/GenBank/DDBJ whole genome shotgun (WGS) entry which is preliminary data.</text>
</comment>
<feature type="site" description="Transition state stabilizer" evidence="17">
    <location>
        <position position="396"/>
    </location>
</feature>
<keyword evidence="7 14" id="KW-0378">Hydrolase</keyword>
<dbReference type="CDD" id="cd11325">
    <property type="entry name" value="AmyAc_GTHase"/>
    <property type="match status" value="1"/>
</dbReference>
<dbReference type="Gene3D" id="1.10.10.760">
    <property type="entry name" value="E-set domains of sugar-utilizing enzymes"/>
    <property type="match status" value="1"/>
</dbReference>
<dbReference type="SMART" id="SM00642">
    <property type="entry name" value="Aamy"/>
    <property type="match status" value="1"/>
</dbReference>
<dbReference type="PANTHER" id="PTHR43651">
    <property type="entry name" value="1,4-ALPHA-GLUCAN-BRANCHING ENZYME"/>
    <property type="match status" value="1"/>
</dbReference>
<gene>
    <name evidence="19" type="primary">treZ</name>
    <name evidence="19" type="ORF">DCF17_15815</name>
</gene>
<evidence type="ECO:0000256" key="5">
    <source>
        <dbReference type="ARBA" id="ARBA00015938"/>
    </source>
</evidence>
<dbReference type="NCBIfam" id="TIGR02402">
    <property type="entry name" value="trehalose_TreZ"/>
    <property type="match status" value="1"/>
</dbReference>
<dbReference type="InterPro" id="IPR006047">
    <property type="entry name" value="GH13_cat_dom"/>
</dbReference>
<evidence type="ECO:0000256" key="3">
    <source>
        <dbReference type="ARBA" id="ARBA00008061"/>
    </source>
</evidence>
<keyword evidence="8" id="KW-0119">Carbohydrate metabolism</keyword>
<evidence type="ECO:0000313" key="20">
    <source>
        <dbReference type="Proteomes" id="UP000249081"/>
    </source>
</evidence>
<dbReference type="GO" id="GO:0005737">
    <property type="term" value="C:cytoplasm"/>
    <property type="evidence" value="ECO:0007669"/>
    <property type="project" value="UniProtKB-SubCell"/>
</dbReference>
<dbReference type="AlphaFoldDB" id="A0A2W4XSF5"/>
<evidence type="ECO:0000313" key="19">
    <source>
        <dbReference type="EMBL" id="PZO37555.1"/>
    </source>
</evidence>
<dbReference type="Gene3D" id="3.20.20.80">
    <property type="entry name" value="Glycosidases"/>
    <property type="match status" value="1"/>
</dbReference>
<reference evidence="20" key="1">
    <citation type="submission" date="2018-04" db="EMBL/GenBank/DDBJ databases">
        <authorList>
            <person name="Cornet L."/>
        </authorList>
    </citation>
    <scope>NUCLEOTIDE SEQUENCE [LARGE SCALE GENOMIC DNA]</scope>
</reference>
<feature type="domain" description="Glycosyl hydrolase family 13 catalytic" evidence="18">
    <location>
        <begin position="119"/>
        <end position="480"/>
    </location>
</feature>
<evidence type="ECO:0000256" key="13">
    <source>
        <dbReference type="NCBIfam" id="TIGR02402"/>
    </source>
</evidence>
<dbReference type="InterPro" id="IPR012768">
    <property type="entry name" value="Trehalose_TreZ"/>
</dbReference>
<dbReference type="SUPFAM" id="SSF81296">
    <property type="entry name" value="E set domains"/>
    <property type="match status" value="1"/>
</dbReference>
<comment type="catalytic activity">
    <reaction evidence="12 14">
        <text>hydrolysis of (1-&gt;4)-alpha-D-glucosidic linkage in 4-alpha-D-[(1-&gt;4)-alpha-D-glucanosyl]n trehalose to yield trehalose and (1-&gt;4)-alpha-D-glucan.</text>
        <dbReference type="EC" id="3.2.1.141"/>
    </reaction>
</comment>
<keyword evidence="6" id="KW-0963">Cytoplasm</keyword>
<comment type="pathway">
    <text evidence="2 14">Glycan biosynthesis; trehalose biosynthesis.</text>
</comment>
<evidence type="ECO:0000256" key="16">
    <source>
        <dbReference type="PIRSR" id="PIRSR006337-2"/>
    </source>
</evidence>
<dbReference type="InterPro" id="IPR017853">
    <property type="entry name" value="GH"/>
</dbReference>
<comment type="subcellular location">
    <subcellularLocation>
        <location evidence="1 15">Cytoplasm</location>
    </subcellularLocation>
</comment>
<evidence type="ECO:0000256" key="14">
    <source>
        <dbReference type="PIRNR" id="PIRNR006337"/>
    </source>
</evidence>
<evidence type="ECO:0000256" key="2">
    <source>
        <dbReference type="ARBA" id="ARBA00005199"/>
    </source>
</evidence>
<feature type="binding site" evidence="16">
    <location>
        <begin position="395"/>
        <end position="400"/>
    </location>
    <ligand>
        <name>substrate</name>
    </ligand>
</feature>
<evidence type="ECO:0000256" key="7">
    <source>
        <dbReference type="ARBA" id="ARBA00022801"/>
    </source>
</evidence>
<evidence type="ECO:0000256" key="9">
    <source>
        <dbReference type="ARBA" id="ARBA00023295"/>
    </source>
</evidence>
<evidence type="ECO:0000256" key="6">
    <source>
        <dbReference type="ARBA" id="ARBA00022490"/>
    </source>
</evidence>
<feature type="binding site" evidence="16">
    <location>
        <begin position="263"/>
        <end position="268"/>
    </location>
    <ligand>
        <name>substrate</name>
    </ligand>
</feature>
<dbReference type="PANTHER" id="PTHR43651:SF11">
    <property type="entry name" value="MALTO-OLIGOSYLTREHALOSE TREHALOHYDROLASE"/>
    <property type="match status" value="1"/>
</dbReference>
<evidence type="ECO:0000256" key="8">
    <source>
        <dbReference type="ARBA" id="ARBA00023277"/>
    </source>
</evidence>
<dbReference type="Pfam" id="PF00128">
    <property type="entry name" value="Alpha-amylase"/>
    <property type="match status" value="1"/>
</dbReference>
<dbReference type="Gene3D" id="2.60.40.10">
    <property type="entry name" value="Immunoglobulins"/>
    <property type="match status" value="1"/>
</dbReference>
<evidence type="ECO:0000256" key="1">
    <source>
        <dbReference type="ARBA" id="ARBA00004496"/>
    </source>
</evidence>
<dbReference type="Proteomes" id="UP000249081">
    <property type="component" value="Unassembled WGS sequence"/>
</dbReference>
<protein>
    <recommendedName>
        <fullName evidence="5 13">Malto-oligosyltrehalose trehalohydrolase</fullName>
        <shortName evidence="14">MTHase</shortName>
        <ecNumber evidence="4 13">3.2.1.141</ecNumber>
    </recommendedName>
    <alternativeName>
        <fullName evidence="11 14">4-alpha-D-((1-&gt;4)-alpha-D-glucano)trehalose trehalohydrolase</fullName>
    </alternativeName>
    <alternativeName>
        <fullName evidence="10 14">Maltooligosyl trehalose trehalohydrolase</fullName>
    </alternativeName>
</protein>
<organism evidence="19 20">
    <name type="scientific">Shackletoniella antarctica</name>
    <dbReference type="NCBI Taxonomy" id="268115"/>
    <lineage>
        <taxon>Bacteria</taxon>
        <taxon>Bacillati</taxon>
        <taxon>Cyanobacteriota</taxon>
        <taxon>Cyanophyceae</taxon>
        <taxon>Oculatellales</taxon>
        <taxon>Oculatellaceae</taxon>
        <taxon>Shackletoniella</taxon>
    </lineage>
</organism>
<evidence type="ECO:0000256" key="15">
    <source>
        <dbReference type="PIRSR" id="PIRSR006337-1"/>
    </source>
</evidence>
<proteinExistence type="inferred from homology"/>
<dbReference type="InterPro" id="IPR044901">
    <property type="entry name" value="Trehalose_TreZ_E-set_sf"/>
</dbReference>
<dbReference type="CDD" id="cd02853">
    <property type="entry name" value="E_set_MTHase_like_N"/>
    <property type="match status" value="1"/>
</dbReference>
<feature type="active site" description="Proton donor" evidence="15">
    <location>
        <position position="302"/>
    </location>
</feature>
<feature type="active site" description="Nucleophile" evidence="15">
    <location>
        <position position="265"/>
    </location>
</feature>
<dbReference type="EMBL" id="QBMN01000120">
    <property type="protein sequence ID" value="PZO37555.1"/>
    <property type="molecule type" value="Genomic_DNA"/>
</dbReference>
<dbReference type="GO" id="GO:0005992">
    <property type="term" value="P:trehalose biosynthetic process"/>
    <property type="evidence" value="ECO:0007669"/>
    <property type="project" value="UniProtKB-UniRule"/>
</dbReference>
<reference evidence="19 20" key="2">
    <citation type="submission" date="2018-06" db="EMBL/GenBank/DDBJ databases">
        <title>Metagenomic assembly of (sub)arctic Cyanobacteria and their associated microbiome from non-axenic cultures.</title>
        <authorList>
            <person name="Baurain D."/>
        </authorList>
    </citation>
    <scope>NUCLEOTIDE SEQUENCE [LARGE SCALE GENOMIC DNA]</scope>
    <source>
        <strain evidence="19">ULC041bin1</strain>
    </source>
</reference>
<evidence type="ECO:0000256" key="11">
    <source>
        <dbReference type="ARBA" id="ARBA00033284"/>
    </source>
</evidence>
<sequence>MTANTNLGAFLQSDGQCQFTVWGPELDSVELRLVSPQAVAVPMERDQRGYWTATLGEVTAGAHYWYCINGDESALRPDPASFYQPKGVHGPSAVVDLSRYEWGDAAWLNIPWADYVIYELHIGTFTAAGTFEAAIARLPDLVDLGITAVEIMPVAQFPGDRNWGYDGVFPYATQNSYGGPDGLKRLVDACHQQGLAVILDVVYNHFGPEGNYSGCFGPYTTEKYSTPWGGAINFDDAWSDDVRQYCIDNALYWLREFHIDGLRLDAIHAIYDFGAKHLLAELAEAVSALGQQLGKPLYLAAESDLNDSRILRPADQGGYGLTAQWSDDFHHALHSLVTGEDYGYYEDFGTCEALARSFGDRFVYSGQYSPFRRRSHGNSASDLPSSQFIVCAQNHDQVGNATGGDRTTKTASFEALKLAAGAVLTSPYIPLIFMGEEYGETAPFNYFIDHSDPELIQAIYEGRKREFKAAHGFGEPAPAHEVATFNAAKLSWDLRHQGQHKTLWHYYQRLLKLRRQLQLGMPSTSQDIYASADEEHRVVCYKRTLPDGALWCGMNFSTSASPVDFSPPVKPWVLQLDSAHAAWGGPGSSLPKTIADPQSVTLAPQSFVLYLAT</sequence>
<name>A0A2W4XSF5_9CYAN</name>
<dbReference type="GO" id="GO:0033942">
    <property type="term" value="F:4-alpha-D-(1-&gt;4)-alpha-D-glucanotrehalose trehalohydrolase activity"/>
    <property type="evidence" value="ECO:0007669"/>
    <property type="project" value="UniProtKB-EC"/>
</dbReference>
<keyword evidence="9 14" id="KW-0326">Glycosidase</keyword>
<evidence type="ECO:0000256" key="10">
    <source>
        <dbReference type="ARBA" id="ARBA00032057"/>
    </source>
</evidence>
<evidence type="ECO:0000256" key="17">
    <source>
        <dbReference type="PIRSR" id="PIRSR006337-3"/>
    </source>
</evidence>
<evidence type="ECO:0000256" key="4">
    <source>
        <dbReference type="ARBA" id="ARBA00012268"/>
    </source>
</evidence>
<evidence type="ECO:0000256" key="12">
    <source>
        <dbReference type="ARBA" id="ARBA00034013"/>
    </source>
</evidence>
<feature type="binding site" evidence="16">
    <location>
        <begin position="327"/>
        <end position="331"/>
    </location>
    <ligand>
        <name>substrate</name>
    </ligand>
</feature>
<evidence type="ECO:0000259" key="18">
    <source>
        <dbReference type="SMART" id="SM00642"/>
    </source>
</evidence>
<dbReference type="EC" id="3.2.1.141" evidence="4 13"/>
<dbReference type="InterPro" id="IPR014756">
    <property type="entry name" value="Ig_E-set"/>
</dbReference>
<dbReference type="PIRSF" id="PIRSF006337">
    <property type="entry name" value="Trehalose_TreZ"/>
    <property type="match status" value="1"/>
</dbReference>
<accession>A0A2W4XSF5</accession>
<dbReference type="SUPFAM" id="SSF51445">
    <property type="entry name" value="(Trans)glycosidases"/>
    <property type="match status" value="1"/>
</dbReference>
<dbReference type="InterPro" id="IPR013783">
    <property type="entry name" value="Ig-like_fold"/>
</dbReference>
<comment type="similarity">
    <text evidence="3 14">Belongs to the glycosyl hydrolase 13 family.</text>
</comment>